<evidence type="ECO:0000256" key="1">
    <source>
        <dbReference type="SAM" id="MobiDB-lite"/>
    </source>
</evidence>
<keyword evidence="3" id="KW-1185">Reference proteome</keyword>
<organism evidence="2 3">
    <name type="scientific">Forsythia ovata</name>
    <dbReference type="NCBI Taxonomy" id="205694"/>
    <lineage>
        <taxon>Eukaryota</taxon>
        <taxon>Viridiplantae</taxon>
        <taxon>Streptophyta</taxon>
        <taxon>Embryophyta</taxon>
        <taxon>Tracheophyta</taxon>
        <taxon>Spermatophyta</taxon>
        <taxon>Magnoliopsida</taxon>
        <taxon>eudicotyledons</taxon>
        <taxon>Gunneridae</taxon>
        <taxon>Pentapetalae</taxon>
        <taxon>asterids</taxon>
        <taxon>lamiids</taxon>
        <taxon>Lamiales</taxon>
        <taxon>Oleaceae</taxon>
        <taxon>Forsythieae</taxon>
        <taxon>Forsythia</taxon>
    </lineage>
</organism>
<dbReference type="EMBL" id="JBFOLJ010000085">
    <property type="protein sequence ID" value="KAL2456023.1"/>
    <property type="molecule type" value="Genomic_DNA"/>
</dbReference>
<comment type="caution">
    <text evidence="2">The sequence shown here is derived from an EMBL/GenBank/DDBJ whole genome shotgun (WGS) entry which is preliminary data.</text>
</comment>
<dbReference type="Proteomes" id="UP001604277">
    <property type="component" value="Unassembled WGS sequence"/>
</dbReference>
<name>A0ABD1NY45_9LAMI</name>
<dbReference type="AlphaFoldDB" id="A0ABD1NY45"/>
<evidence type="ECO:0000313" key="2">
    <source>
        <dbReference type="EMBL" id="KAL2456023.1"/>
    </source>
</evidence>
<gene>
    <name evidence="2" type="ORF">Fot_57134</name>
</gene>
<evidence type="ECO:0000313" key="3">
    <source>
        <dbReference type="Proteomes" id="UP001604277"/>
    </source>
</evidence>
<protein>
    <submittedName>
        <fullName evidence="2">Uncharacterized protein</fullName>
    </submittedName>
</protein>
<reference evidence="3" key="1">
    <citation type="submission" date="2024-07" db="EMBL/GenBank/DDBJ databases">
        <title>Two chromosome-level genome assemblies of Korean endemic species Abeliophyllum distichum and Forsythia ovata (Oleaceae).</title>
        <authorList>
            <person name="Jang H."/>
        </authorList>
    </citation>
    <scope>NUCLEOTIDE SEQUENCE [LARGE SCALE GENOMIC DNA]</scope>
</reference>
<feature type="compositionally biased region" description="Basic and acidic residues" evidence="1">
    <location>
        <begin position="41"/>
        <end position="67"/>
    </location>
</feature>
<accession>A0ABD1NY45</accession>
<proteinExistence type="predicted"/>
<feature type="region of interest" description="Disordered" evidence="1">
    <location>
        <begin position="19"/>
        <end position="70"/>
    </location>
</feature>
<sequence>MKLDAIASDVVELQDALPQAQVDAKNDEAEDTDADVNANYSEKKMRSKYSLDRTPQHNQMHKHDQEVVHGSTTKYPSPIFNNLLSSCNYSLSSIIKMTQEYFSCMLMEHSKLMERQLDKAT</sequence>